<reference evidence="4" key="1">
    <citation type="submission" date="2025-08" db="UniProtKB">
        <authorList>
            <consortium name="Ensembl"/>
        </authorList>
    </citation>
    <scope>IDENTIFICATION</scope>
</reference>
<dbReference type="GO" id="GO:0006357">
    <property type="term" value="P:regulation of transcription by RNA polymerase II"/>
    <property type="evidence" value="ECO:0007669"/>
    <property type="project" value="TreeGrafter"/>
</dbReference>
<feature type="compositionally biased region" description="Low complexity" evidence="2">
    <location>
        <begin position="402"/>
        <end position="415"/>
    </location>
</feature>
<dbReference type="PANTHER" id="PTHR13526">
    <property type="entry name" value="TRANSCRIPTION FACTOR SPT20 HOMOLOG"/>
    <property type="match status" value="1"/>
</dbReference>
<feature type="compositionally biased region" description="Pro residues" evidence="2">
    <location>
        <begin position="474"/>
        <end position="485"/>
    </location>
</feature>
<name>A0A8C8ZGW6_PROSS</name>
<dbReference type="InterPro" id="IPR046468">
    <property type="entry name" value="Spt20-like_SEP"/>
</dbReference>
<comment type="similarity">
    <text evidence="1">Belongs to the SPT20 family.</text>
</comment>
<accession>A0A8C8ZGW6</accession>
<dbReference type="Proteomes" id="UP000694414">
    <property type="component" value="Unplaced"/>
</dbReference>
<proteinExistence type="inferred from homology"/>
<dbReference type="GO" id="GO:0003712">
    <property type="term" value="F:transcription coregulator activity"/>
    <property type="evidence" value="ECO:0007669"/>
    <property type="project" value="InterPro"/>
</dbReference>
<dbReference type="InterPro" id="IPR021950">
    <property type="entry name" value="Spt20"/>
</dbReference>
<dbReference type="Ensembl" id="ENSPSMT00000015725.1">
    <property type="protein sequence ID" value="ENSPSMP00000013513.1"/>
    <property type="gene ID" value="ENSPSMG00000009711.1"/>
</dbReference>
<evidence type="ECO:0000256" key="2">
    <source>
        <dbReference type="SAM" id="MobiDB-lite"/>
    </source>
</evidence>
<feature type="region of interest" description="Disordered" evidence="2">
    <location>
        <begin position="354"/>
        <end position="453"/>
    </location>
</feature>
<organism evidence="4 5">
    <name type="scientific">Prolemur simus</name>
    <name type="common">Greater bamboo lemur</name>
    <name type="synonym">Hapalemur simus</name>
    <dbReference type="NCBI Taxonomy" id="1328070"/>
    <lineage>
        <taxon>Eukaryota</taxon>
        <taxon>Metazoa</taxon>
        <taxon>Chordata</taxon>
        <taxon>Craniata</taxon>
        <taxon>Vertebrata</taxon>
        <taxon>Euteleostomi</taxon>
        <taxon>Mammalia</taxon>
        <taxon>Eutheria</taxon>
        <taxon>Euarchontoglires</taxon>
        <taxon>Primates</taxon>
        <taxon>Strepsirrhini</taxon>
        <taxon>Lemuriformes</taxon>
        <taxon>Lemuridae</taxon>
        <taxon>Prolemur</taxon>
    </lineage>
</organism>
<evidence type="ECO:0000259" key="3">
    <source>
        <dbReference type="Pfam" id="PF12090"/>
    </source>
</evidence>
<keyword evidence="5" id="KW-1185">Reference proteome</keyword>
<dbReference type="Pfam" id="PF12090">
    <property type="entry name" value="Spt20_SEP"/>
    <property type="match status" value="1"/>
</dbReference>
<feature type="region of interest" description="Disordered" evidence="2">
    <location>
        <begin position="471"/>
        <end position="491"/>
    </location>
</feature>
<protein>
    <recommendedName>
        <fullName evidence="3">Spt20-like SEP domain-containing protein</fullName>
    </recommendedName>
</protein>
<dbReference type="GeneTree" id="ENSGT00390000013549"/>
<dbReference type="GO" id="GO:0000124">
    <property type="term" value="C:SAGA complex"/>
    <property type="evidence" value="ECO:0007669"/>
    <property type="project" value="InterPro"/>
</dbReference>
<evidence type="ECO:0000313" key="4">
    <source>
        <dbReference type="Ensembl" id="ENSPSMP00000013513.1"/>
    </source>
</evidence>
<evidence type="ECO:0000256" key="1">
    <source>
        <dbReference type="ARBA" id="ARBA00009112"/>
    </source>
</evidence>
<feature type="domain" description="Spt20-like SEP" evidence="3">
    <location>
        <begin position="57"/>
        <end position="200"/>
    </location>
</feature>
<dbReference type="PANTHER" id="PTHR13526:SF17">
    <property type="entry name" value="TRANSCRIPTION FACTOR SPT20 HOMOLOG-LIKE 1"/>
    <property type="match status" value="1"/>
</dbReference>
<reference evidence="4" key="2">
    <citation type="submission" date="2025-09" db="UniProtKB">
        <authorList>
            <consortium name="Ensembl"/>
        </authorList>
    </citation>
    <scope>IDENTIFICATION</scope>
</reference>
<evidence type="ECO:0000313" key="5">
    <source>
        <dbReference type="Proteomes" id="UP000694414"/>
    </source>
</evidence>
<dbReference type="AlphaFoldDB" id="A0A8C8ZGW6"/>
<sequence length="528" mass="58362">IAQQRPPKRKYSSSGEKTLDEKLYDIYVEECEKEPEDAEELISNVNLLEKLVRRESLPCLVVNLYPGNEGYSLMLKGDNDLFSETIQVPCAERELLDYFDAEELPPMLADVLEKSQINIFHSGCVIAEIRDYRQWSNVEPPGYQSRHILLRPTMQSLVCDMQSSVRDGHKWTQEDKLMLESQLLSGTAKPLCLDPSVTVTCATNRLLYDKQKMNTAVMKQSFERYSWPSLNQQQELSRCPPPPELGVLASWEKETGRKASQHCDLKISKAGNRVDMWKRRPCDLAVPSEVDARGKPSVGCEDSLAPVWLAQEVDDWVFEWEAGDESQKTKASIMQSFHDPLFSGKICKRKKARRESHTCPLATSSADHSDGLRPGSQTDAGRVVHQYQESVQSKAKSLGKMSQSTSGSASLSHLSSGKKLEEPKPKSVQPPVLEKGPKHPPPPIQLPSSSEKSCFSGNNFPLKLGGRVLKSLAPAPPRAPAPPAAPGLSGKSSVDLSVVYMPPPAAPCPASSSRATLALFLQGCCPWP</sequence>